<evidence type="ECO:0000259" key="3">
    <source>
        <dbReference type="PROSITE" id="PS51387"/>
    </source>
</evidence>
<accession>A0A819GVL4</accession>
<sequence>MHTLSLWSLIFHGNNSQSTIDNSTIILFEELRCRCLPSNVSCWPNTTAWQMFNASIDGRLVLPQPSAAVCNGKTYDAAACSVANAQWTNATWRSDQIGAMQITNWENSSCSIFFNSSTCNQGSASVLGVDAILAEHVQTTVRFAATNNLRLAIKSSGHDFLGRSTAAGSLLLWLHHMKNMTMIDQYSSCGLANVSNAVRIEAGAQWGDVYQWLSQSNLVAIGPAAGTVTVVGGYLQGGGHSPLSRWKGLAADQVLEYDVVTADGQRQTVNSCQNSDLFWALSGGGGGTFAIVLSAVIRTYPSPSIVVATYSVNATNVTRYATLMESFVGSIPQLADAGATSYFDIGDLTISVLVHIPNGDSNVLDGIINQFVANNSDLNFTITKSFVLPSFYAYFAALLAPNNPSGYNLLVSSRFIPESIIRNNSRIVAAAFVQASGQTASGSNLRGSLVAGGQVSNTTNRNNSINPGWRTALLSMAYTQTWLDTTSQVNQDNLSTQALLRGAMLDTILPAGVQPTCYTSEANPYEVNWQEKFYGSIVIYNQLKSIKVKYDPFGLFQCTTCVGSDDWTSDLNCPKMSNSNKNNLTIFLLFAGIFAILL</sequence>
<protein>
    <recommendedName>
        <fullName evidence="3">FAD-binding PCMH-type domain-containing protein</fullName>
    </recommendedName>
</protein>
<dbReference type="EMBL" id="CAJOAZ010002050">
    <property type="protein sequence ID" value="CAF3887974.1"/>
    <property type="molecule type" value="Genomic_DNA"/>
</dbReference>
<dbReference type="InterPro" id="IPR006094">
    <property type="entry name" value="Oxid_FAD_bind_N"/>
</dbReference>
<comment type="caution">
    <text evidence="4">The sequence shown here is derived from an EMBL/GenBank/DDBJ whole genome shotgun (WGS) entry which is preliminary data.</text>
</comment>
<organism evidence="4 5">
    <name type="scientific">Adineta steineri</name>
    <dbReference type="NCBI Taxonomy" id="433720"/>
    <lineage>
        <taxon>Eukaryota</taxon>
        <taxon>Metazoa</taxon>
        <taxon>Spiralia</taxon>
        <taxon>Gnathifera</taxon>
        <taxon>Rotifera</taxon>
        <taxon>Eurotatoria</taxon>
        <taxon>Bdelloidea</taxon>
        <taxon>Adinetida</taxon>
        <taxon>Adinetidae</taxon>
        <taxon>Adineta</taxon>
    </lineage>
</organism>
<dbReference type="InterPro" id="IPR050432">
    <property type="entry name" value="FAD-linked_Oxidoreductases_BP"/>
</dbReference>
<evidence type="ECO:0000313" key="5">
    <source>
        <dbReference type="Proteomes" id="UP000663844"/>
    </source>
</evidence>
<evidence type="ECO:0000256" key="1">
    <source>
        <dbReference type="ARBA" id="ARBA00005466"/>
    </source>
</evidence>
<reference evidence="4" key="1">
    <citation type="submission" date="2021-02" db="EMBL/GenBank/DDBJ databases">
        <authorList>
            <person name="Nowell W R."/>
        </authorList>
    </citation>
    <scope>NUCLEOTIDE SEQUENCE</scope>
</reference>
<comment type="similarity">
    <text evidence="1">Belongs to the oxygen-dependent FAD-linked oxidoreductase family.</text>
</comment>
<dbReference type="Pfam" id="PF01565">
    <property type="entry name" value="FAD_binding_4"/>
    <property type="match status" value="1"/>
</dbReference>
<keyword evidence="2" id="KW-0560">Oxidoreductase</keyword>
<dbReference type="GO" id="GO:0071949">
    <property type="term" value="F:FAD binding"/>
    <property type="evidence" value="ECO:0007669"/>
    <property type="project" value="InterPro"/>
</dbReference>
<dbReference type="Gene3D" id="3.30.465.10">
    <property type="match status" value="1"/>
</dbReference>
<dbReference type="AlphaFoldDB" id="A0A819GVL4"/>
<dbReference type="Proteomes" id="UP000663844">
    <property type="component" value="Unassembled WGS sequence"/>
</dbReference>
<dbReference type="InterPro" id="IPR036318">
    <property type="entry name" value="FAD-bd_PCMH-like_sf"/>
</dbReference>
<evidence type="ECO:0000256" key="2">
    <source>
        <dbReference type="ARBA" id="ARBA00023002"/>
    </source>
</evidence>
<dbReference type="PANTHER" id="PTHR13878">
    <property type="entry name" value="GULONOLACTONE OXIDASE"/>
    <property type="match status" value="1"/>
</dbReference>
<name>A0A819GVL4_9BILA</name>
<gene>
    <name evidence="4" type="ORF">OXD698_LOCUS23255</name>
</gene>
<dbReference type="InterPro" id="IPR016169">
    <property type="entry name" value="FAD-bd_PCMH_sub2"/>
</dbReference>
<feature type="domain" description="FAD-binding PCMH-type" evidence="3">
    <location>
        <begin position="119"/>
        <end position="302"/>
    </location>
</feature>
<dbReference type="GO" id="GO:0016491">
    <property type="term" value="F:oxidoreductase activity"/>
    <property type="evidence" value="ECO:0007669"/>
    <property type="project" value="UniProtKB-KW"/>
</dbReference>
<dbReference type="PANTHER" id="PTHR13878:SF91">
    <property type="entry name" value="FAD BINDING DOMAIN PROTEIN (AFU_ORTHOLOGUE AFUA_6G12070)-RELATED"/>
    <property type="match status" value="1"/>
</dbReference>
<evidence type="ECO:0000313" key="4">
    <source>
        <dbReference type="EMBL" id="CAF3887974.1"/>
    </source>
</evidence>
<proteinExistence type="inferred from homology"/>
<dbReference type="SUPFAM" id="SSF56176">
    <property type="entry name" value="FAD-binding/transporter-associated domain-like"/>
    <property type="match status" value="1"/>
</dbReference>
<dbReference type="PROSITE" id="PS51387">
    <property type="entry name" value="FAD_PCMH"/>
    <property type="match status" value="1"/>
</dbReference>
<dbReference type="InterPro" id="IPR016166">
    <property type="entry name" value="FAD-bd_PCMH"/>
</dbReference>